<proteinExistence type="predicted"/>
<dbReference type="AlphaFoldDB" id="R6TNQ6"/>
<dbReference type="Proteomes" id="UP000018162">
    <property type="component" value="Unassembled WGS sequence"/>
</dbReference>
<protein>
    <submittedName>
        <fullName evidence="1">Uncharacterized protein</fullName>
    </submittedName>
</protein>
<name>R6TNQ6_9FIRM</name>
<accession>R6TNQ6</accession>
<reference evidence="1" key="1">
    <citation type="submission" date="2012-11" db="EMBL/GenBank/DDBJ databases">
        <title>Dependencies among metagenomic species, viruses, plasmids and units of genetic variation.</title>
        <authorList>
            <person name="Nielsen H.B."/>
            <person name="Almeida M."/>
            <person name="Juncker A.S."/>
            <person name="Rasmussen S."/>
            <person name="Li J."/>
            <person name="Sunagawa S."/>
            <person name="Plichta D."/>
            <person name="Gautier L."/>
            <person name="Le Chatelier E."/>
            <person name="Peletier E."/>
            <person name="Bonde I."/>
            <person name="Nielsen T."/>
            <person name="Manichanh C."/>
            <person name="Arumugam M."/>
            <person name="Batto J."/>
            <person name="Santos M.B.Q.D."/>
            <person name="Blom N."/>
            <person name="Borruel N."/>
            <person name="Burgdorf K.S."/>
            <person name="Boumezbeur F."/>
            <person name="Casellas F."/>
            <person name="Dore J."/>
            <person name="Guarner F."/>
            <person name="Hansen T."/>
            <person name="Hildebrand F."/>
            <person name="Kaas R.S."/>
            <person name="Kennedy S."/>
            <person name="Kristiansen K."/>
            <person name="Kultima J.R."/>
            <person name="Leonard P."/>
            <person name="Levenez F."/>
            <person name="Lund O."/>
            <person name="Moumen B."/>
            <person name="Le Paslier D."/>
            <person name="Pons N."/>
            <person name="Pedersen O."/>
            <person name="Prifti E."/>
            <person name="Qin J."/>
            <person name="Raes J."/>
            <person name="Tap J."/>
            <person name="Tims S."/>
            <person name="Ussery D.W."/>
            <person name="Yamada T."/>
            <person name="MetaHit consortium"/>
            <person name="Renault P."/>
            <person name="Sicheritz-Ponten T."/>
            <person name="Bork P."/>
            <person name="Wang J."/>
            <person name="Brunak S."/>
            <person name="Ehrlich S.D."/>
        </authorList>
    </citation>
    <scope>NUCLEOTIDE SEQUENCE [LARGE SCALE GENOMIC DNA]</scope>
</reference>
<gene>
    <name evidence="1" type="ORF">BN626_01924</name>
</gene>
<evidence type="ECO:0000313" key="2">
    <source>
        <dbReference type="Proteomes" id="UP000018162"/>
    </source>
</evidence>
<organism evidence="1 2">
    <name type="scientific">Agathobacter rectalis CAG:36</name>
    <dbReference type="NCBI Taxonomy" id="1263079"/>
    <lineage>
        <taxon>Bacteria</taxon>
        <taxon>Bacillati</taxon>
        <taxon>Bacillota</taxon>
        <taxon>Clostridia</taxon>
        <taxon>Lachnospirales</taxon>
        <taxon>Lachnospiraceae</taxon>
        <taxon>Agathobacter</taxon>
    </lineage>
</organism>
<comment type="caution">
    <text evidence="1">The sequence shown here is derived from an EMBL/GenBank/DDBJ whole genome shotgun (WGS) entry which is preliminary data.</text>
</comment>
<dbReference type="EMBL" id="CBFV010000094">
    <property type="protein sequence ID" value="CDC75023.1"/>
    <property type="molecule type" value="Genomic_DNA"/>
</dbReference>
<sequence>MARTKATIQQELETTRRRLDAYLDREADMLAKNGVQSYGIGSRNIQYYSTALKDIQDMIEKLRARIRELEAELEGRAPRRALGVVPRDW</sequence>
<evidence type="ECO:0000313" key="1">
    <source>
        <dbReference type="EMBL" id="CDC75023.1"/>
    </source>
</evidence>